<dbReference type="SUPFAM" id="SSF102848">
    <property type="entry name" value="NSFL1 (p97 ATPase) cofactor p47, SEP domain"/>
    <property type="match status" value="1"/>
</dbReference>
<dbReference type="PANTHER" id="PTHR23333:SF4">
    <property type="entry name" value="UBX DOMAIN-CONTAINING PROTEIN 11"/>
    <property type="match status" value="1"/>
</dbReference>
<dbReference type="SUPFAM" id="SSF54236">
    <property type="entry name" value="Ubiquitin-like"/>
    <property type="match status" value="1"/>
</dbReference>
<dbReference type="EMBL" id="CAMPGE010009712">
    <property type="protein sequence ID" value="CAI2368578.1"/>
    <property type="molecule type" value="Genomic_DNA"/>
</dbReference>
<keyword evidence="1" id="KW-0175">Coiled coil</keyword>
<evidence type="ECO:0000313" key="3">
    <source>
        <dbReference type="EMBL" id="CAI2368578.1"/>
    </source>
</evidence>
<comment type="caution">
    <text evidence="3">The sequence shown here is derived from an EMBL/GenBank/DDBJ whole genome shotgun (WGS) entry which is preliminary data.</text>
</comment>
<protein>
    <recommendedName>
        <fullName evidence="2">SEP domain-containing protein</fullName>
    </recommendedName>
</protein>
<organism evidence="3 4">
    <name type="scientific">Euplotes crassus</name>
    <dbReference type="NCBI Taxonomy" id="5936"/>
    <lineage>
        <taxon>Eukaryota</taxon>
        <taxon>Sar</taxon>
        <taxon>Alveolata</taxon>
        <taxon>Ciliophora</taxon>
        <taxon>Intramacronucleata</taxon>
        <taxon>Spirotrichea</taxon>
        <taxon>Hypotrichia</taxon>
        <taxon>Euplotida</taxon>
        <taxon>Euplotidae</taxon>
        <taxon>Moneuplotes</taxon>
    </lineage>
</organism>
<feature type="domain" description="SEP" evidence="2">
    <location>
        <begin position="232"/>
        <end position="297"/>
    </location>
</feature>
<proteinExistence type="predicted"/>
<dbReference type="Gene3D" id="3.30.420.210">
    <property type="entry name" value="SEP domain"/>
    <property type="match status" value="1"/>
</dbReference>
<dbReference type="InterPro" id="IPR012989">
    <property type="entry name" value="SEP_domain"/>
</dbReference>
<reference evidence="3" key="1">
    <citation type="submission" date="2023-07" db="EMBL/GenBank/DDBJ databases">
        <authorList>
            <consortium name="AG Swart"/>
            <person name="Singh M."/>
            <person name="Singh A."/>
            <person name="Seah K."/>
            <person name="Emmerich C."/>
        </authorList>
    </citation>
    <scope>NUCLEOTIDE SEQUENCE</scope>
    <source>
        <strain evidence="3">DP1</strain>
    </source>
</reference>
<accession>A0AAD1XE74</accession>
<dbReference type="InterPro" id="IPR036241">
    <property type="entry name" value="NSFL1C_SEP_dom_sf"/>
</dbReference>
<dbReference type="Proteomes" id="UP001295684">
    <property type="component" value="Unassembled WGS sequence"/>
</dbReference>
<dbReference type="GO" id="GO:0043161">
    <property type="term" value="P:proteasome-mediated ubiquitin-dependent protein catabolic process"/>
    <property type="evidence" value="ECO:0007669"/>
    <property type="project" value="TreeGrafter"/>
</dbReference>
<dbReference type="Gene3D" id="3.10.20.90">
    <property type="entry name" value="Phosphatidylinositol 3-kinase Catalytic Subunit, Chain A, domain 1"/>
    <property type="match status" value="1"/>
</dbReference>
<dbReference type="GO" id="GO:0043130">
    <property type="term" value="F:ubiquitin binding"/>
    <property type="evidence" value="ECO:0007669"/>
    <property type="project" value="TreeGrafter"/>
</dbReference>
<dbReference type="SMART" id="SM00166">
    <property type="entry name" value="UBX"/>
    <property type="match status" value="1"/>
</dbReference>
<dbReference type="PROSITE" id="PS51399">
    <property type="entry name" value="SEP"/>
    <property type="match status" value="1"/>
</dbReference>
<feature type="coiled-coil region" evidence="1">
    <location>
        <begin position="297"/>
        <end position="338"/>
    </location>
</feature>
<evidence type="ECO:0000259" key="2">
    <source>
        <dbReference type="PROSITE" id="PS51399"/>
    </source>
</evidence>
<sequence>MNLKPLDLSRRRDLLESNTIENIEKALEEQNAPKIAETQRALSPILLFKSPPRMNNLLTLTQKDQFRSTQYLRTRSQASKVNYQKVIIQKLEKSEAMNSDLKLKTKRYEDRIQELESEVIVLKTIISEECLDNYNSIIKENEKLKSENIKMKAFLADYGLKWLNNDIQKGDFKVQALLDDLNLAKDDLMYNWDTKTFNLLDLDAIIDKVETLNNRFTRGFRQVSKKDKEDGSDVIKLKFYKNGFKVGTLKYFSYTSKEAHSLLRDIINGYLPTFLKNIYPEGTLMTVVNKNSEDDIEKEMEMEREKKKKEIEAKRAERKKIEMEKKAKEEAKAKARRTIKVPTPFENLIKVSKSAAKKVTVLKIRTVTLKTQLVIKLSKTEKVKAIFDLVDKYRDDNSEEEYELHTVFPITEFRRTDPRTLEELGLYPERALSMHYV</sequence>
<dbReference type="InterPro" id="IPR001012">
    <property type="entry name" value="UBX_dom"/>
</dbReference>
<name>A0AAD1XE74_EUPCR</name>
<dbReference type="Pfam" id="PF00789">
    <property type="entry name" value="UBX"/>
    <property type="match status" value="1"/>
</dbReference>
<keyword evidence="4" id="KW-1185">Reference proteome</keyword>
<gene>
    <name evidence="3" type="ORF">ECRASSUSDP1_LOCUS9872</name>
</gene>
<evidence type="ECO:0000313" key="4">
    <source>
        <dbReference type="Proteomes" id="UP001295684"/>
    </source>
</evidence>
<dbReference type="InterPro" id="IPR029071">
    <property type="entry name" value="Ubiquitin-like_domsf"/>
</dbReference>
<dbReference type="AlphaFoldDB" id="A0AAD1XE74"/>
<feature type="coiled-coil region" evidence="1">
    <location>
        <begin position="91"/>
        <end position="125"/>
    </location>
</feature>
<dbReference type="PANTHER" id="PTHR23333">
    <property type="entry name" value="UBX DOMAIN CONTAINING PROTEIN"/>
    <property type="match status" value="1"/>
</dbReference>
<evidence type="ECO:0000256" key="1">
    <source>
        <dbReference type="SAM" id="Coils"/>
    </source>
</evidence>